<keyword evidence="4" id="KW-1185">Reference proteome</keyword>
<feature type="domain" description="Peptidase S9 prolyl oligopeptidase catalytic" evidence="2">
    <location>
        <begin position="440"/>
        <end position="567"/>
    </location>
</feature>
<comment type="caution">
    <text evidence="3">The sequence shown here is derived from an EMBL/GenBank/DDBJ whole genome shotgun (WGS) entry which is preliminary data.</text>
</comment>
<dbReference type="InterPro" id="IPR050955">
    <property type="entry name" value="Plant_Biomass_Hydrol_Est"/>
</dbReference>
<dbReference type="Gene3D" id="3.40.50.1820">
    <property type="entry name" value="alpha/beta hydrolase"/>
    <property type="match status" value="1"/>
</dbReference>
<sequence length="916" mass="100555">MSVEPEADQAWRVVVSDDWDVLGPFPIHAREQHFISPSFPIDLAAAIDFDREWPSSYADNGTVGWTSARSTDGNLAVSFPDIRWSYLRASEGWAALQHHSLLRSTITVYPPSASTAVPPRLLVSLDQGSFFTVKPSISDSDTFTPRWYSGNIYLMGAAPPQSVDLPAPPSTSEPTTYELFISGDYEIRLFGDPVFKRNSEVPELQISLKVSIEEPTPQLVLQESHHVRPDFVDGWAFGDAVGVGLRSVDGWWTVTNATVVSESIHIELLRETRLAPTQTRVIPLRLSQTSASVDTELNIELTATFPSSNDAVQISVTLPVTHHAQWKAETFSVLRSTYFFASSMPTTFLAIPPIFQNKDPILPPVLALHGAGVDIINMPFWAEALPRQKHSWIVAPVGRTEWGLDWHGVSAQDALASIDALHIVLKARPSWNPWVTEKDTRVLIIGHSNGGQGAWHIASRFPDRVVGVMPAAAYIKSQAYISLVQSRSAHYIDPTLRAILETALTPDDNDLFLSNLVNTKVLAIHGGVDENVPVWHTRELVSVLKTWRPDANITLKEDKGQPHWYSSLFQNDVARDFLESTLAQSVDPPASMESGFGSFTLTVAIPCDSGPMRGFKIESLVIPGRRVIPYMLARLVVESNEDVISARSINVRSFSFSISDSPRSPSLKLGGRPFSIDGQLIPLGFLAQGSVIRLTKQSGQWKIDNPDSNIMPSGRLQNILSTSAPITIIIPDESSTSLSTLSAAQRLAHDLDLYHKLDTTILSSSSALALAQLHLSHHHQHETPNLGQGNLIILGGKSNTFGRTLLTQRKTEFSYNPDSHEQFQLHGRAIARNATTLFLHPHPDPENSSSLVLFMHAETDTALETALRLFPIRTGIAVPDWIVVVGEAADTLGAGGVQGAGVWGDGWIWNEALSSF</sequence>
<evidence type="ECO:0000256" key="1">
    <source>
        <dbReference type="ARBA" id="ARBA00022729"/>
    </source>
</evidence>
<evidence type="ECO:0000259" key="2">
    <source>
        <dbReference type="Pfam" id="PF00326"/>
    </source>
</evidence>
<evidence type="ECO:0000313" key="4">
    <source>
        <dbReference type="Proteomes" id="UP000813824"/>
    </source>
</evidence>
<gene>
    <name evidence="3" type="ORF">BXZ70DRAFT_1006072</name>
</gene>
<dbReference type="Proteomes" id="UP000813824">
    <property type="component" value="Unassembled WGS sequence"/>
</dbReference>
<dbReference type="GO" id="GO:0006508">
    <property type="term" value="P:proteolysis"/>
    <property type="evidence" value="ECO:0007669"/>
    <property type="project" value="InterPro"/>
</dbReference>
<dbReference type="InterPro" id="IPR029058">
    <property type="entry name" value="AB_hydrolase_fold"/>
</dbReference>
<dbReference type="Pfam" id="PF00326">
    <property type="entry name" value="Peptidase_S9"/>
    <property type="match status" value="1"/>
</dbReference>
<dbReference type="PANTHER" id="PTHR43037">
    <property type="entry name" value="UNNAMED PRODUCT-RELATED"/>
    <property type="match status" value="1"/>
</dbReference>
<keyword evidence="1" id="KW-0732">Signal</keyword>
<dbReference type="PANTHER" id="PTHR43037:SF4">
    <property type="entry name" value="PEPTIDASE S9 PROLYL OLIGOPEPTIDASE CATALYTIC DOMAIN-CONTAINING PROTEIN"/>
    <property type="match status" value="1"/>
</dbReference>
<name>A0A8K0UTK5_9AGAR</name>
<protein>
    <recommendedName>
        <fullName evidence="2">Peptidase S9 prolyl oligopeptidase catalytic domain-containing protein</fullName>
    </recommendedName>
</protein>
<dbReference type="EMBL" id="JAEVFJ010000008">
    <property type="protein sequence ID" value="KAH8102881.1"/>
    <property type="molecule type" value="Genomic_DNA"/>
</dbReference>
<dbReference type="InterPro" id="IPR001375">
    <property type="entry name" value="Peptidase_S9_cat"/>
</dbReference>
<dbReference type="GO" id="GO:0008236">
    <property type="term" value="F:serine-type peptidase activity"/>
    <property type="evidence" value="ECO:0007669"/>
    <property type="project" value="InterPro"/>
</dbReference>
<proteinExistence type="predicted"/>
<dbReference type="AlphaFoldDB" id="A0A8K0UTK5"/>
<dbReference type="SUPFAM" id="SSF53474">
    <property type="entry name" value="alpha/beta-Hydrolases"/>
    <property type="match status" value="1"/>
</dbReference>
<reference evidence="3" key="1">
    <citation type="journal article" date="2021" name="New Phytol.">
        <title>Evolutionary innovations through gain and loss of genes in the ectomycorrhizal Boletales.</title>
        <authorList>
            <person name="Wu G."/>
            <person name="Miyauchi S."/>
            <person name="Morin E."/>
            <person name="Kuo A."/>
            <person name="Drula E."/>
            <person name="Varga T."/>
            <person name="Kohler A."/>
            <person name="Feng B."/>
            <person name="Cao Y."/>
            <person name="Lipzen A."/>
            <person name="Daum C."/>
            <person name="Hundley H."/>
            <person name="Pangilinan J."/>
            <person name="Johnson J."/>
            <person name="Barry K."/>
            <person name="LaButti K."/>
            <person name="Ng V."/>
            <person name="Ahrendt S."/>
            <person name="Min B."/>
            <person name="Choi I.G."/>
            <person name="Park H."/>
            <person name="Plett J.M."/>
            <person name="Magnuson J."/>
            <person name="Spatafora J.W."/>
            <person name="Nagy L.G."/>
            <person name="Henrissat B."/>
            <person name="Grigoriev I.V."/>
            <person name="Yang Z.L."/>
            <person name="Xu J."/>
            <person name="Martin F.M."/>
        </authorList>
    </citation>
    <scope>NUCLEOTIDE SEQUENCE</scope>
    <source>
        <strain evidence="3">KKN 215</strain>
    </source>
</reference>
<organism evidence="3 4">
    <name type="scientific">Cristinia sonorae</name>
    <dbReference type="NCBI Taxonomy" id="1940300"/>
    <lineage>
        <taxon>Eukaryota</taxon>
        <taxon>Fungi</taxon>
        <taxon>Dikarya</taxon>
        <taxon>Basidiomycota</taxon>
        <taxon>Agaricomycotina</taxon>
        <taxon>Agaricomycetes</taxon>
        <taxon>Agaricomycetidae</taxon>
        <taxon>Agaricales</taxon>
        <taxon>Pleurotineae</taxon>
        <taxon>Stephanosporaceae</taxon>
        <taxon>Cristinia</taxon>
    </lineage>
</organism>
<evidence type="ECO:0000313" key="3">
    <source>
        <dbReference type="EMBL" id="KAH8102881.1"/>
    </source>
</evidence>
<accession>A0A8K0UTK5</accession>
<dbReference type="OrthoDB" id="449091at2759"/>